<dbReference type="GO" id="GO:0005524">
    <property type="term" value="F:ATP binding"/>
    <property type="evidence" value="ECO:0007669"/>
    <property type="project" value="UniProtKB-KW"/>
</dbReference>
<evidence type="ECO:0000256" key="3">
    <source>
        <dbReference type="ARBA" id="ARBA00022840"/>
    </source>
</evidence>
<dbReference type="SUPFAM" id="SSF52540">
    <property type="entry name" value="P-loop containing nucleoside triphosphate hydrolases"/>
    <property type="match status" value="1"/>
</dbReference>
<dbReference type="InterPro" id="IPR027417">
    <property type="entry name" value="P-loop_NTPase"/>
</dbReference>
<dbReference type="InterPro" id="IPR051782">
    <property type="entry name" value="ABC_Transporter_VariousFunc"/>
</dbReference>
<dbReference type="Pfam" id="PF00005">
    <property type="entry name" value="ABC_tran"/>
    <property type="match status" value="1"/>
</dbReference>
<name>A0ABW5G9V3_9PSEU</name>
<sequence length="283" mass="29965">MSPDGVALAARGLGKVHRGRWVLRDCAFLVPAGRVAALVGGNGAGKSTLLGALAGVLAPDTGEVRVADGARVAFVAQDKPLYPHFSVREMLRLGRALNRVWDQGRAERWLERFGVPLGRACGKLSGGERAQVALALAAGSCPSVLLLDEPLSELDPLARREVTRELLTEVADTGMTVLVSTHAVAELDGVADYLLLLERGRLRVEGDIDDLLAAHLRYAGPRSATAPVPGEVVEARHAGGRSEFLLRVPLGTVAPETEPCWAPRPVTLEDLVLAHLTNARGGN</sequence>
<dbReference type="PANTHER" id="PTHR42939">
    <property type="entry name" value="ABC TRANSPORTER ATP-BINDING PROTEIN ALBC-RELATED"/>
    <property type="match status" value="1"/>
</dbReference>
<gene>
    <name evidence="5" type="ORF">ACFSYJ_00600</name>
</gene>
<dbReference type="RefSeq" id="WP_345402056.1">
    <property type="nucleotide sequence ID" value="NZ_BAABHG010000013.1"/>
</dbReference>
<keyword evidence="2" id="KW-0547">Nucleotide-binding</keyword>
<protein>
    <submittedName>
        <fullName evidence="5">ATP-binding cassette domain-containing protein</fullName>
    </submittedName>
</protein>
<evidence type="ECO:0000313" key="6">
    <source>
        <dbReference type="Proteomes" id="UP001597419"/>
    </source>
</evidence>
<dbReference type="PANTHER" id="PTHR42939:SF1">
    <property type="entry name" value="ABC TRANSPORTER ATP-BINDING PROTEIN ALBC-RELATED"/>
    <property type="match status" value="1"/>
</dbReference>
<dbReference type="CDD" id="cd03230">
    <property type="entry name" value="ABC_DR_subfamily_A"/>
    <property type="match status" value="1"/>
</dbReference>
<keyword evidence="6" id="KW-1185">Reference proteome</keyword>
<keyword evidence="1" id="KW-0813">Transport</keyword>
<evidence type="ECO:0000259" key="4">
    <source>
        <dbReference type="PROSITE" id="PS50893"/>
    </source>
</evidence>
<reference evidence="6" key="1">
    <citation type="journal article" date="2019" name="Int. J. Syst. Evol. Microbiol.">
        <title>The Global Catalogue of Microorganisms (GCM) 10K type strain sequencing project: providing services to taxonomists for standard genome sequencing and annotation.</title>
        <authorList>
            <consortium name="The Broad Institute Genomics Platform"/>
            <consortium name="The Broad Institute Genome Sequencing Center for Infectious Disease"/>
            <person name="Wu L."/>
            <person name="Ma J."/>
        </authorList>
    </citation>
    <scope>NUCLEOTIDE SEQUENCE [LARGE SCALE GENOMIC DNA]</scope>
    <source>
        <strain evidence="6">CGMCC 4.7643</strain>
    </source>
</reference>
<dbReference type="InterPro" id="IPR003593">
    <property type="entry name" value="AAA+_ATPase"/>
</dbReference>
<organism evidence="5 6">
    <name type="scientific">Amycolatopsis samaneae</name>
    <dbReference type="NCBI Taxonomy" id="664691"/>
    <lineage>
        <taxon>Bacteria</taxon>
        <taxon>Bacillati</taxon>
        <taxon>Actinomycetota</taxon>
        <taxon>Actinomycetes</taxon>
        <taxon>Pseudonocardiales</taxon>
        <taxon>Pseudonocardiaceae</taxon>
        <taxon>Amycolatopsis</taxon>
    </lineage>
</organism>
<proteinExistence type="predicted"/>
<evidence type="ECO:0000256" key="2">
    <source>
        <dbReference type="ARBA" id="ARBA00022741"/>
    </source>
</evidence>
<dbReference type="Proteomes" id="UP001597419">
    <property type="component" value="Unassembled WGS sequence"/>
</dbReference>
<dbReference type="SMART" id="SM00382">
    <property type="entry name" value="AAA"/>
    <property type="match status" value="1"/>
</dbReference>
<dbReference type="EMBL" id="JBHUKU010000001">
    <property type="protein sequence ID" value="MFD2457070.1"/>
    <property type="molecule type" value="Genomic_DNA"/>
</dbReference>
<evidence type="ECO:0000256" key="1">
    <source>
        <dbReference type="ARBA" id="ARBA00022448"/>
    </source>
</evidence>
<dbReference type="PROSITE" id="PS50893">
    <property type="entry name" value="ABC_TRANSPORTER_2"/>
    <property type="match status" value="1"/>
</dbReference>
<accession>A0ABW5G9V3</accession>
<dbReference type="InterPro" id="IPR003439">
    <property type="entry name" value="ABC_transporter-like_ATP-bd"/>
</dbReference>
<keyword evidence="3 5" id="KW-0067">ATP-binding</keyword>
<comment type="caution">
    <text evidence="5">The sequence shown here is derived from an EMBL/GenBank/DDBJ whole genome shotgun (WGS) entry which is preliminary data.</text>
</comment>
<evidence type="ECO:0000313" key="5">
    <source>
        <dbReference type="EMBL" id="MFD2457070.1"/>
    </source>
</evidence>
<feature type="domain" description="ABC transporter" evidence="4">
    <location>
        <begin position="8"/>
        <end position="224"/>
    </location>
</feature>
<dbReference type="Gene3D" id="3.40.50.300">
    <property type="entry name" value="P-loop containing nucleotide triphosphate hydrolases"/>
    <property type="match status" value="1"/>
</dbReference>